<proteinExistence type="predicted"/>
<dbReference type="RefSeq" id="WP_151023508.1">
    <property type="nucleotide sequence ID" value="NZ_BAAAEB010000004.1"/>
</dbReference>
<dbReference type="InterPro" id="IPR010998">
    <property type="entry name" value="Integrase_recombinase_N"/>
</dbReference>
<protein>
    <recommendedName>
        <fullName evidence="5">Integrase</fullName>
    </recommendedName>
</protein>
<accession>A0A849BJP2</accession>
<evidence type="ECO:0000313" key="3">
    <source>
        <dbReference type="EMBL" id="NNH13953.1"/>
    </source>
</evidence>
<dbReference type="InterPro" id="IPR013762">
    <property type="entry name" value="Integrase-like_cat_sf"/>
</dbReference>
<dbReference type="AlphaFoldDB" id="A0A849BJP2"/>
<dbReference type="InterPro" id="IPR011010">
    <property type="entry name" value="DNA_brk_join_enz"/>
</dbReference>
<dbReference type="SUPFAM" id="SSF56349">
    <property type="entry name" value="DNA breaking-rejoining enzymes"/>
    <property type="match status" value="1"/>
</dbReference>
<name>A0A849BJP2_9BURK</name>
<evidence type="ECO:0000256" key="1">
    <source>
        <dbReference type="ARBA" id="ARBA00023125"/>
    </source>
</evidence>
<dbReference type="Gene3D" id="1.10.443.10">
    <property type="entry name" value="Intergrase catalytic core"/>
    <property type="match status" value="1"/>
</dbReference>
<comment type="caution">
    <text evidence="3">The sequence shown here is derived from an EMBL/GenBank/DDBJ whole genome shotgun (WGS) entry which is preliminary data.</text>
</comment>
<keyword evidence="1" id="KW-0238">DNA-binding</keyword>
<evidence type="ECO:0000313" key="4">
    <source>
        <dbReference type="Proteomes" id="UP000542973"/>
    </source>
</evidence>
<keyword evidence="2" id="KW-0233">DNA recombination</keyword>
<dbReference type="Gene3D" id="1.10.150.130">
    <property type="match status" value="1"/>
</dbReference>
<sequence>MTARRTSKPSRKERTGVDRLYKYIGARKVSFYYQYPDGRSETLATAELGDRKAIADAEKIAKRKALDIQAGQVIAGSVADMIDRFRMEVDPIHFRDQSKDGKAVRAGAYENLMKFFGRMAPGALKTVHGYQYLDARAKVGAPIKANKELSLMSTICNYGIRWGIMEANPFVGMMLNKADKDVRAIERGQVVRFYLWSLRQSQPYRTMGCGAMFTYLTGFRAAEVRPFHLSGITDQGVRVLSAKRKMGEAEVVKLREWSPRLRAVVERAKQTAAAGSVVKSMYLFPNRRGQPYSKSGWGSVWQDAMWDWIASFDRDAAEALKHAKQHAARRRKQNWLPTADAGPGYSITDHPEYFALSDIRPAAITSKLESRSEDAYDFAAHANPATTHRHYDRRKVKRASATE</sequence>
<dbReference type="GO" id="GO:0006310">
    <property type="term" value="P:DNA recombination"/>
    <property type="evidence" value="ECO:0007669"/>
    <property type="project" value="UniProtKB-KW"/>
</dbReference>
<reference evidence="3 4" key="1">
    <citation type="submission" date="2020-05" db="EMBL/GenBank/DDBJ databases">
        <title>MicrobeNet Type strains.</title>
        <authorList>
            <person name="Nicholson A.C."/>
        </authorList>
    </citation>
    <scope>NUCLEOTIDE SEQUENCE [LARGE SCALE GENOMIC DNA]</scope>
    <source>
        <strain evidence="3 4">ATCC 700815</strain>
    </source>
</reference>
<dbReference type="GO" id="GO:0015074">
    <property type="term" value="P:DNA integration"/>
    <property type="evidence" value="ECO:0007669"/>
    <property type="project" value="InterPro"/>
</dbReference>
<organism evidence="3 4">
    <name type="scientific">Cupriavidus gilardii</name>
    <dbReference type="NCBI Taxonomy" id="82541"/>
    <lineage>
        <taxon>Bacteria</taxon>
        <taxon>Pseudomonadati</taxon>
        <taxon>Pseudomonadota</taxon>
        <taxon>Betaproteobacteria</taxon>
        <taxon>Burkholderiales</taxon>
        <taxon>Burkholderiaceae</taxon>
        <taxon>Cupriavidus</taxon>
    </lineage>
</organism>
<evidence type="ECO:0000256" key="2">
    <source>
        <dbReference type="ARBA" id="ARBA00023172"/>
    </source>
</evidence>
<evidence type="ECO:0008006" key="5">
    <source>
        <dbReference type="Google" id="ProtNLM"/>
    </source>
</evidence>
<dbReference type="GO" id="GO:0003677">
    <property type="term" value="F:DNA binding"/>
    <property type="evidence" value="ECO:0007669"/>
    <property type="project" value="UniProtKB-KW"/>
</dbReference>
<dbReference type="EMBL" id="JABEMD010000066">
    <property type="protein sequence ID" value="NNH13953.1"/>
    <property type="molecule type" value="Genomic_DNA"/>
</dbReference>
<dbReference type="Proteomes" id="UP000542973">
    <property type="component" value="Unassembled WGS sequence"/>
</dbReference>
<gene>
    <name evidence="3" type="ORF">HLB16_24195</name>
</gene>